<dbReference type="Proteomes" id="UP000284403">
    <property type="component" value="Unassembled WGS sequence"/>
</dbReference>
<evidence type="ECO:0000259" key="9">
    <source>
        <dbReference type="Pfam" id="PF04101"/>
    </source>
</evidence>
<evidence type="ECO:0000256" key="2">
    <source>
        <dbReference type="ARBA" id="ARBA00009731"/>
    </source>
</evidence>
<keyword evidence="8" id="KW-0732">Signal</keyword>
<keyword evidence="10" id="KW-0808">Transferase</keyword>
<dbReference type="Gene3D" id="3.40.50.2000">
    <property type="entry name" value="Glycogen Phosphorylase B"/>
    <property type="match status" value="2"/>
</dbReference>
<evidence type="ECO:0000256" key="1">
    <source>
        <dbReference type="ARBA" id="ARBA00004389"/>
    </source>
</evidence>
<keyword evidence="10" id="KW-0328">Glycosyltransferase</keyword>
<keyword evidence="4" id="KW-0812">Transmembrane</keyword>
<evidence type="ECO:0000256" key="3">
    <source>
        <dbReference type="ARBA" id="ARBA00017467"/>
    </source>
</evidence>
<evidence type="ECO:0000313" key="10">
    <source>
        <dbReference type="EMBL" id="RNF24091.1"/>
    </source>
</evidence>
<reference evidence="10 11" key="1">
    <citation type="journal article" date="2018" name="BMC Genomics">
        <title>Genomic comparison of Trypanosoma conorhini and Trypanosoma rangeli to Trypanosoma cruzi strains of high and low virulence.</title>
        <authorList>
            <person name="Bradwell K.R."/>
            <person name="Koparde V.N."/>
            <person name="Matveyev A.V."/>
            <person name="Serrano M.G."/>
            <person name="Alves J.M."/>
            <person name="Parikh H."/>
            <person name="Huang B."/>
            <person name="Lee V."/>
            <person name="Espinosa-Alvarez O."/>
            <person name="Ortiz P.A."/>
            <person name="Costa-Martins A.G."/>
            <person name="Teixeira M.M."/>
            <person name="Buck G.A."/>
        </authorList>
    </citation>
    <scope>NUCLEOTIDE SEQUENCE [LARGE SCALE GENOMIC DNA]</scope>
    <source>
        <strain evidence="10 11">025E</strain>
    </source>
</reference>
<dbReference type="InterPro" id="IPR013969">
    <property type="entry name" value="Oligosacch_biosynth_Alg14"/>
</dbReference>
<evidence type="ECO:0000313" key="11">
    <source>
        <dbReference type="Proteomes" id="UP000284403"/>
    </source>
</evidence>
<keyword evidence="11" id="KW-1185">Reference proteome</keyword>
<keyword evidence="5" id="KW-0256">Endoplasmic reticulum</keyword>
<evidence type="ECO:0000256" key="8">
    <source>
        <dbReference type="SAM" id="SignalP"/>
    </source>
</evidence>
<comment type="similarity">
    <text evidence="2">Belongs to the ALG14 family.</text>
</comment>
<evidence type="ECO:0000256" key="6">
    <source>
        <dbReference type="ARBA" id="ARBA00022989"/>
    </source>
</evidence>
<organism evidence="10 11">
    <name type="scientific">Trypanosoma conorhini</name>
    <dbReference type="NCBI Taxonomy" id="83891"/>
    <lineage>
        <taxon>Eukaryota</taxon>
        <taxon>Discoba</taxon>
        <taxon>Euglenozoa</taxon>
        <taxon>Kinetoplastea</taxon>
        <taxon>Metakinetoplastina</taxon>
        <taxon>Trypanosomatida</taxon>
        <taxon>Trypanosomatidae</taxon>
        <taxon>Trypanosoma</taxon>
    </lineage>
</organism>
<feature type="signal peptide" evidence="8">
    <location>
        <begin position="1"/>
        <end position="17"/>
    </location>
</feature>
<dbReference type="GO" id="GO:0006488">
    <property type="term" value="P:dolichol-linked oligosaccharide biosynthetic process"/>
    <property type="evidence" value="ECO:0007669"/>
    <property type="project" value="InterPro"/>
</dbReference>
<keyword evidence="7" id="KW-0472">Membrane</keyword>
<evidence type="ECO:0000256" key="5">
    <source>
        <dbReference type="ARBA" id="ARBA00022824"/>
    </source>
</evidence>
<name>A0A3R7PRH2_9TRYP</name>
<feature type="domain" description="Glycosyl transferase family 28 C-terminal" evidence="9">
    <location>
        <begin position="250"/>
        <end position="388"/>
    </location>
</feature>
<sequence>MGLFPLLALLFLGAVWRFVCVVRAPPASIHRGNEVPLSVCVVLGSGGHTSEMMRAIRALPLDVWRANRPFYVVSATDKHSAALAAEFEEGHFRRCCRLLTIPRAREVGQSYFLSIFTTLRALGSSLRLIFAERPDVLLVNGPGVCVPVVAAALLVAALSPSWYYRRPGLAYMESYTCVRHMSLSGRLLRPFCDVCTVQWRPLYDACLGRRRRGNGSLFYVGVPHDAAEVPLPPPTHRQANVQAPGNGQVALVTVGSTQFDSLVAAVDDEAVCQALARRGITRLLIQQGASTHEVRVRACNSVSVEVFAYRPRLREIIQDAALVIAHAGAGTILEALEYKRPLVVVPNRALMSDHQLELAEALAAARYLFCVQVGDLRRALQTLDFSTLRVFPGTNAAALRRALLPLLAAGDFLDGGTAE</sequence>
<dbReference type="Pfam" id="PF04101">
    <property type="entry name" value="Glyco_tran_28_C"/>
    <property type="match status" value="1"/>
</dbReference>
<dbReference type="EMBL" id="MKKU01000106">
    <property type="protein sequence ID" value="RNF24091.1"/>
    <property type="molecule type" value="Genomic_DNA"/>
</dbReference>
<dbReference type="PANTHER" id="PTHR12154">
    <property type="entry name" value="GLYCOSYL TRANSFERASE-RELATED"/>
    <property type="match status" value="1"/>
</dbReference>
<dbReference type="RefSeq" id="XP_029230344.1">
    <property type="nucleotide sequence ID" value="XM_029369572.1"/>
</dbReference>
<gene>
    <name evidence="10" type="ORF">Tco025E_02648</name>
</gene>
<dbReference type="GO" id="GO:0043541">
    <property type="term" value="C:UDP-N-acetylglucosamine transferase complex"/>
    <property type="evidence" value="ECO:0007669"/>
    <property type="project" value="TreeGrafter"/>
</dbReference>
<accession>A0A3R7PRH2</accession>
<dbReference type="InterPro" id="IPR007235">
    <property type="entry name" value="Glyco_trans_28_C"/>
</dbReference>
<dbReference type="SUPFAM" id="SSF53756">
    <property type="entry name" value="UDP-Glycosyltransferase/glycogen phosphorylase"/>
    <property type="match status" value="1"/>
</dbReference>
<feature type="chain" id="PRO_5018582180" description="UDP-N-acetylglucosamine transferase subunit ALG14" evidence="8">
    <location>
        <begin position="18"/>
        <end position="419"/>
    </location>
</feature>
<proteinExistence type="inferred from homology"/>
<evidence type="ECO:0000256" key="4">
    <source>
        <dbReference type="ARBA" id="ARBA00022692"/>
    </source>
</evidence>
<dbReference type="Pfam" id="PF08660">
    <property type="entry name" value="Alg14"/>
    <property type="match status" value="1"/>
</dbReference>
<comment type="caution">
    <text evidence="10">The sequence shown here is derived from an EMBL/GenBank/DDBJ whole genome shotgun (WGS) entry which is preliminary data.</text>
</comment>
<protein>
    <recommendedName>
        <fullName evidence="3">UDP-N-acetylglucosamine transferase subunit ALG14</fullName>
    </recommendedName>
</protein>
<dbReference type="PANTHER" id="PTHR12154:SF4">
    <property type="entry name" value="UDP-N-ACETYLGLUCOSAMINE TRANSFERASE SUBUNIT ALG14 HOMOLOG"/>
    <property type="match status" value="1"/>
</dbReference>
<dbReference type="OrthoDB" id="17098at2759"/>
<dbReference type="AlphaFoldDB" id="A0A3R7PRH2"/>
<keyword evidence="6" id="KW-1133">Transmembrane helix</keyword>
<dbReference type="GeneID" id="40316259"/>
<dbReference type="GO" id="GO:0004577">
    <property type="term" value="F:N-acetylglucosaminyldiphosphodolichol N-acetylglucosaminyltransferase activity"/>
    <property type="evidence" value="ECO:0007669"/>
    <property type="project" value="TreeGrafter"/>
</dbReference>
<evidence type="ECO:0000256" key="7">
    <source>
        <dbReference type="ARBA" id="ARBA00023136"/>
    </source>
</evidence>
<comment type="subcellular location">
    <subcellularLocation>
        <location evidence="1">Endoplasmic reticulum membrane</location>
        <topology evidence="1">Single-pass membrane protein</topology>
    </subcellularLocation>
</comment>